<name>A0A1W0E5B1_9MICR</name>
<protein>
    <submittedName>
        <fullName evidence="1">Uncharacterized protein</fullName>
    </submittedName>
</protein>
<sequence>MDFSNPDTSHFEMLDNFDRVIQYVDYHKYDEEGNIKEEFKLIYENEIYGKYHDLYEARYIIFALECNSMQLKQRWHVSHPTKTHSSLLVIYELLFYMFKNKLKNKQSVF</sequence>
<accession>A0A1W0E5B1</accession>
<comment type="caution">
    <text evidence="1">The sequence shown here is derived from an EMBL/GenBank/DDBJ whole genome shotgun (WGS) entry which is preliminary data.</text>
</comment>
<gene>
    <name evidence="1" type="ORF">EHP00_2168</name>
</gene>
<dbReference type="AlphaFoldDB" id="A0A1W0E5B1"/>
<dbReference type="VEuPathDB" id="MicrosporidiaDB:EHP00_2168"/>
<organism evidence="1 2">
    <name type="scientific">Ecytonucleospora hepatopenaei</name>
    <dbReference type="NCBI Taxonomy" id="646526"/>
    <lineage>
        <taxon>Eukaryota</taxon>
        <taxon>Fungi</taxon>
        <taxon>Fungi incertae sedis</taxon>
        <taxon>Microsporidia</taxon>
        <taxon>Enterocytozoonidae</taxon>
        <taxon>Ecytonucleospora</taxon>
    </lineage>
</organism>
<keyword evidence="2" id="KW-1185">Reference proteome</keyword>
<evidence type="ECO:0000313" key="1">
    <source>
        <dbReference type="EMBL" id="OQS54411.1"/>
    </source>
</evidence>
<reference evidence="1 2" key="1">
    <citation type="journal article" date="2017" name="Environ. Microbiol.">
        <title>Decay of the glycolytic pathway and adaptation to intranuclear parasitism within Enterocytozoonidae microsporidia.</title>
        <authorList>
            <person name="Wiredu Boakye D."/>
            <person name="Jaroenlak P."/>
            <person name="Prachumwat A."/>
            <person name="Williams T.A."/>
            <person name="Bateman K.S."/>
            <person name="Itsathitphaisarn O."/>
            <person name="Sritunyalucksana K."/>
            <person name="Paszkiewicz K.H."/>
            <person name="Moore K.A."/>
            <person name="Stentiford G.D."/>
            <person name="Williams B.A."/>
        </authorList>
    </citation>
    <scope>NUCLEOTIDE SEQUENCE [LARGE SCALE GENOMIC DNA]</scope>
    <source>
        <strain evidence="1 2">TH1</strain>
    </source>
</reference>
<evidence type="ECO:0000313" key="2">
    <source>
        <dbReference type="Proteomes" id="UP000192758"/>
    </source>
</evidence>
<proteinExistence type="predicted"/>
<dbReference type="Proteomes" id="UP000192758">
    <property type="component" value="Unassembled WGS sequence"/>
</dbReference>
<dbReference type="EMBL" id="MNPJ01000020">
    <property type="protein sequence ID" value="OQS54411.1"/>
    <property type="molecule type" value="Genomic_DNA"/>
</dbReference>